<protein>
    <submittedName>
        <fullName evidence="5 6">Uncharacterized protein LOC106466931 isoform X1</fullName>
    </submittedName>
</protein>
<dbReference type="RefSeq" id="XP_013782703.1">
    <property type="nucleotide sequence ID" value="XM_013927249.2"/>
</dbReference>
<feature type="coiled-coil region" evidence="1">
    <location>
        <begin position="1353"/>
        <end position="1381"/>
    </location>
</feature>
<sequence>MDASLTVPLSPVAKNSFGENESVKLCTKPPVSPRPQSASPKPQHSDDDIRLGGPCHSRKRGSCESSKLGSRARSASAGRNPQKDLRARYWAFLFDNLSRAVDEIYQTCEMDESILESKEAIMMLETYIKDFQALIQWLNLSKDFENTPPPNRPVSLAWEVRKTSSPGRAAWWPASVDKLLPSYKTTKRTFDFDSNNMLKVTSVATQTLCDNMSGDSASLCVKMPAGCQRITPDPTIKTSVIGDETIMFPSNSAVPLVSDKILANSTLTPSLVGSTVTADSYTSTEVNKVIVSCPALRSVLTGEKDLPLLPSHKGIVMSENPLIQNQHISKIISFSSSDQFLTLDDEGTELPISVDFDMPSASQEGDMTKTLEIFVGKVESSPECYMQGTDKKCKIHNIHYKGKRPESNHISELCDWSSDKSEELCVQTSTSCYSKLNSPDQISCTPVISKISQSHSEIEKCSFTPNMTSVTVSTQVEKDPSLIPCANEGLYSTQTSVYSLESTGPKEIQPDSTESFPVIENHDTQVSQELTSSPVTIKASGSTKKQHESLLTQSQNSLKSTATSTQVHDHVSKVKQPYNQVSRTLSKQPQQNTVTTVSKPLQQIQTSMTVSKQQQHQSPASTAVKQPHHTHTPITVSKQPHQTCVSSPVSKQPHQTCVSSPVSKQPHQTCVSSPVSKQAHQTCVSLPVSKQAHHTCVSSPVSKQPHQTCVSSPVSKQLYQTCVSTPVSKPHQTCISTPVSKQMQYSLVSTSFAKQLQISKTSTTFSKQSQKMCTAVSDQPQKSQSTMLISKQHQTSTAMIKHQNNISASVTKQRQNLSSNTATKQLRHFQVATSTQPVVSKQSFSSSAVKSSGTITMTQNLPRKVESVDSVEASLCESGQKMGSSSSSLSSSSSGQSWADKVRRSTSELSDKFKGLKQEQYDKTKVSELSENSKALPAEHKEISSELKMNIEPFVSTPDRDDDDSGGWETVYRWRGRSRNSPLKRMSPGVSESKSTALGMAKVMVVTPPNKQSFGYSQKFLRKEESKHRKSILMQRKADQHVYKVCTPRKGPTTAHSMPALNFSLNASEKKDSGQSRGHKKESMFEKRKNNKGKALSANDLRIHGNKSDNDFTIPQKKQIKTDRRIDKRCNSGNRKMNQADIASKTLFSTRQTLKNIRSSHMTLESKASSSTDSSTTISDEKNIYSRKEKCQNVFGNVCLDDALTSIKRENHLRNSQTVDYNQFSESSLNYFTGQNNLVKQPILVSGTQIKEEKHNGKISSLELHISRSSSPEGKIRDRNIDDELQLLEDKDMNQVEAMEGPDWNDALLEEAQEWVHSLGLSWGDQMEYLELELRTPGRALQMHEKLSSPYRKKSRSETIRRHEERLAKAQEQREKFLEERAHKFKDIVKKAEEMKAWKEEQKLQKRITMEQKLLRAEQKRKIQLQMIKRKAHDEEEKVNEIAFINTLEAQNKWHDIMTKRKDHEARLQDIQEERQRRQEEKAAKEAAAEERRRVLEAERVAKLQEIQEKRKLKDKKIEQQQQEKEKERQEIASQKARDRELRLQALSAAQQAVVEGLQKKIQQKQEESARRHEENMEQIRQKAFELSVRRYSSVNDDVPRLVPYEVKKMCILCNVLIGSEVYLLSHLLGKKHQQAIKEQYQGYDPSTEEVESYNLKHILDAPADKMDPELALDKERQKALKKRCKKLRQRMTSRGTEYEALWAETVGPMESENKTKIHKNLKEIAKCLSSQRSGPLESSLVSSLDRALGELQRIFSKSRTDDLEVFNGLQGISTLMKIVGVISETASKVGLVIPSRVLEKVCVVLSTACGIQKNCYYMVFSNKLGALLDYLTLRLNGLFQGDTGQLMTNSPGSVMVFLPVDKLAGMLMHLLAVAFKGLGHPSRTEHQYCKSSLFPQDLKNQEETQQWVLDVVSYTVSIGVVDKLCQYHNIVRSPIDGCQDVPEFLLQSLDFLTSLADLLAMRHEKIFEKKRPEDITQLVATFQVTELVGIVSLLYGMLLHSGAPSRGDTPPPELPHQTVMVTVAALKLLNQIAVLDLQMVQSVLGGEGLSLQLRHIASYLIWYCSHWELQDLLHEVVLMVGYFTVLNLDNQTILQSGQQPTILQQLCALPFQYFSDSQLMTLLYPTLISCCHDNSHNRAILEQEMSPELLANYIEECLLDLYQASSSSNRKKDEIDIRWMLANRFPKDKWTAAKQFFTDT</sequence>
<feature type="region of interest" description="Disordered" evidence="2">
    <location>
        <begin position="923"/>
        <end position="943"/>
    </location>
</feature>
<dbReference type="InterPro" id="IPR032446">
    <property type="entry name" value="SCAPER_N"/>
</dbReference>
<feature type="region of interest" description="Disordered" evidence="2">
    <location>
        <begin position="608"/>
        <end position="650"/>
    </location>
</feature>
<evidence type="ECO:0000313" key="5">
    <source>
        <dbReference type="RefSeq" id="XP_013782703.1"/>
    </source>
</evidence>
<evidence type="ECO:0000259" key="3">
    <source>
        <dbReference type="Pfam" id="PF16501"/>
    </source>
</evidence>
<feature type="region of interest" description="Disordered" evidence="2">
    <location>
        <begin position="1472"/>
        <end position="1492"/>
    </location>
</feature>
<dbReference type="SUPFAM" id="SSF57667">
    <property type="entry name" value="beta-beta-alpha zinc fingers"/>
    <property type="match status" value="1"/>
</dbReference>
<dbReference type="RefSeq" id="XP_022250734.1">
    <property type="nucleotide sequence ID" value="XM_022395026.1"/>
</dbReference>
<accession>A0ABM1BIJ2</accession>
<feature type="region of interest" description="Disordered" evidence="2">
    <location>
        <begin position="1066"/>
        <end position="1113"/>
    </location>
</feature>
<dbReference type="Pfam" id="PF16501">
    <property type="entry name" value="SCAPER_N"/>
    <property type="match status" value="1"/>
</dbReference>
<evidence type="ECO:0000256" key="1">
    <source>
        <dbReference type="SAM" id="Coils"/>
    </source>
</evidence>
<evidence type="ECO:0000313" key="4">
    <source>
        <dbReference type="Proteomes" id="UP000694941"/>
    </source>
</evidence>
<evidence type="ECO:0000313" key="7">
    <source>
        <dbReference type="RefSeq" id="XP_022250734.1"/>
    </source>
</evidence>
<keyword evidence="4" id="KW-1185">Reference proteome</keyword>
<reference evidence="5 6" key="1">
    <citation type="submission" date="2025-05" db="UniProtKB">
        <authorList>
            <consortium name="RefSeq"/>
        </authorList>
    </citation>
    <scope>IDENTIFICATION</scope>
    <source>
        <tissue evidence="5 6">Muscle</tissue>
    </source>
</reference>
<feature type="compositionally biased region" description="Low complexity" evidence="2">
    <location>
        <begin position="878"/>
        <end position="897"/>
    </location>
</feature>
<organism evidence="4 5">
    <name type="scientific">Limulus polyphemus</name>
    <name type="common">Atlantic horseshoe crab</name>
    <dbReference type="NCBI Taxonomy" id="6850"/>
    <lineage>
        <taxon>Eukaryota</taxon>
        <taxon>Metazoa</taxon>
        <taxon>Ecdysozoa</taxon>
        <taxon>Arthropoda</taxon>
        <taxon>Chelicerata</taxon>
        <taxon>Merostomata</taxon>
        <taxon>Xiphosura</taxon>
        <taxon>Limulidae</taxon>
        <taxon>Limulus</taxon>
    </lineage>
</organism>
<evidence type="ECO:0000256" key="2">
    <source>
        <dbReference type="SAM" id="MobiDB-lite"/>
    </source>
</evidence>
<proteinExistence type="predicted"/>
<feature type="region of interest" description="Disordered" evidence="2">
    <location>
        <begin position="528"/>
        <end position="569"/>
    </location>
</feature>
<feature type="compositionally biased region" description="Basic and acidic residues" evidence="2">
    <location>
        <begin position="1101"/>
        <end position="1110"/>
    </location>
</feature>
<evidence type="ECO:0000313" key="6">
    <source>
        <dbReference type="RefSeq" id="XP_022250733.1"/>
    </source>
</evidence>
<feature type="compositionally biased region" description="Polar residues" evidence="2">
    <location>
        <begin position="608"/>
        <end position="624"/>
    </location>
</feature>
<dbReference type="Proteomes" id="UP000694941">
    <property type="component" value="Unplaced"/>
</dbReference>
<dbReference type="PANTHER" id="PTHR31434:SF2">
    <property type="entry name" value="S PHASE CYCLIN A-ASSOCIATED PROTEIN IN THE ENDOPLASMIC RETICULUM"/>
    <property type="match status" value="1"/>
</dbReference>
<dbReference type="RefSeq" id="XP_022250733.1">
    <property type="nucleotide sequence ID" value="XM_022395025.1"/>
</dbReference>
<gene>
    <name evidence="5 6 7" type="primary">LOC106466931</name>
</gene>
<feature type="domain" description="S phase cyclin A-associated protein in the endoplasmic reticulum N-terminal" evidence="3">
    <location>
        <begin position="77"/>
        <end position="168"/>
    </location>
</feature>
<feature type="region of interest" description="Disordered" evidence="2">
    <location>
        <begin position="1"/>
        <end position="80"/>
    </location>
</feature>
<feature type="compositionally biased region" description="Polar residues" evidence="2">
    <location>
        <begin position="632"/>
        <end position="650"/>
    </location>
</feature>
<dbReference type="InterPro" id="IPR036236">
    <property type="entry name" value="Znf_C2H2_sf"/>
</dbReference>
<feature type="region of interest" description="Disordered" evidence="2">
    <location>
        <begin position="876"/>
        <end position="903"/>
    </location>
</feature>
<dbReference type="PANTHER" id="PTHR31434">
    <property type="entry name" value="S PHASE CYCLIN A-ASSOCIATED PROTEIN IN THE ENDOPLASMIC RETICULUM"/>
    <property type="match status" value="1"/>
</dbReference>
<feature type="region of interest" description="Disordered" evidence="2">
    <location>
        <begin position="1512"/>
        <end position="1535"/>
    </location>
</feature>
<name>A0ABM1BIJ2_LIMPO</name>
<dbReference type="GeneID" id="106466931"/>
<feature type="compositionally biased region" description="Polar residues" evidence="2">
    <location>
        <begin position="528"/>
        <end position="566"/>
    </location>
</feature>
<keyword evidence="1" id="KW-0175">Coiled coil</keyword>